<protein>
    <submittedName>
        <fullName evidence="1">Uncharacterized protein</fullName>
    </submittedName>
</protein>
<gene>
    <name evidence="1" type="ORF">FPE_LOCUS27080</name>
</gene>
<dbReference type="Proteomes" id="UP000834106">
    <property type="component" value="Chromosome 17"/>
</dbReference>
<sequence length="221" mass="25515">MVDTANIQENAAEESDEALSLCDFPINTDENDQIIEDLSKNRDIQSSSSNFFEFFSDLRSEMPHAEEIIFCGKLFPYKLQPVNVLDDAQEHPLRDDQKSEGRFQSWDELRIMRSNVKDTGLLRSSRSLRFRPFRALKPRWYVFMFGIVKFPPEMDLQDIKNRQVRRNTGSIFPWIDAGGKAPVSHNDRKNTCGYDLLRVLTCKKHANVAVKASIGIMPRKV</sequence>
<evidence type="ECO:0000313" key="2">
    <source>
        <dbReference type="Proteomes" id="UP000834106"/>
    </source>
</evidence>
<dbReference type="PANTHER" id="PTHR34130">
    <property type="entry name" value="OS08G0243800 PROTEIN"/>
    <property type="match status" value="1"/>
</dbReference>
<dbReference type="PANTHER" id="PTHR34130:SF3">
    <property type="entry name" value="DUF1645 FAMILY PROTEIN"/>
    <property type="match status" value="1"/>
</dbReference>
<proteinExistence type="predicted"/>
<accession>A0AAD2E9L7</accession>
<keyword evidence="2" id="KW-1185">Reference proteome</keyword>
<dbReference type="AlphaFoldDB" id="A0AAD2E9L7"/>
<reference evidence="1" key="1">
    <citation type="submission" date="2023-05" db="EMBL/GenBank/DDBJ databases">
        <authorList>
            <person name="Huff M."/>
        </authorList>
    </citation>
    <scope>NUCLEOTIDE SEQUENCE</scope>
</reference>
<name>A0AAD2E9L7_9LAMI</name>
<dbReference type="EMBL" id="OU503052">
    <property type="protein sequence ID" value="CAI9779650.1"/>
    <property type="molecule type" value="Genomic_DNA"/>
</dbReference>
<organism evidence="1 2">
    <name type="scientific">Fraxinus pennsylvanica</name>
    <dbReference type="NCBI Taxonomy" id="56036"/>
    <lineage>
        <taxon>Eukaryota</taxon>
        <taxon>Viridiplantae</taxon>
        <taxon>Streptophyta</taxon>
        <taxon>Embryophyta</taxon>
        <taxon>Tracheophyta</taxon>
        <taxon>Spermatophyta</taxon>
        <taxon>Magnoliopsida</taxon>
        <taxon>eudicotyledons</taxon>
        <taxon>Gunneridae</taxon>
        <taxon>Pentapetalae</taxon>
        <taxon>asterids</taxon>
        <taxon>lamiids</taxon>
        <taxon>Lamiales</taxon>
        <taxon>Oleaceae</taxon>
        <taxon>Oleeae</taxon>
        <taxon>Fraxinus</taxon>
    </lineage>
</organism>
<evidence type="ECO:0000313" key="1">
    <source>
        <dbReference type="EMBL" id="CAI9779650.1"/>
    </source>
</evidence>